<evidence type="ECO:0000256" key="1">
    <source>
        <dbReference type="SAM" id="Phobius"/>
    </source>
</evidence>
<name>A0ABT9VG47_9BACI</name>
<proteinExistence type="predicted"/>
<reference evidence="2 3" key="1">
    <citation type="submission" date="2023-07" db="EMBL/GenBank/DDBJ databases">
        <title>Genomic Encyclopedia of Type Strains, Phase IV (KMG-IV): sequencing the most valuable type-strain genomes for metagenomic binning, comparative biology and taxonomic classification.</title>
        <authorList>
            <person name="Goeker M."/>
        </authorList>
    </citation>
    <scope>NUCLEOTIDE SEQUENCE [LARGE SCALE GENOMIC DNA]</scope>
    <source>
        <strain evidence="2 3">DSM 16460</strain>
    </source>
</reference>
<keyword evidence="1" id="KW-1133">Transmembrane helix</keyword>
<keyword evidence="3" id="KW-1185">Reference proteome</keyword>
<comment type="caution">
    <text evidence="2">The sequence shown here is derived from an EMBL/GenBank/DDBJ whole genome shotgun (WGS) entry which is preliminary data.</text>
</comment>
<keyword evidence="1" id="KW-0472">Membrane</keyword>
<sequence>MIPKVLRKIGFYVSPAISLIAMLLGFVVIIAFVYLYNTRSDLGVQYYVVLILLEFWTINMSLKHWGDGFKKLKRYKRHARRVKAAREHGR</sequence>
<dbReference type="RefSeq" id="WP_306976823.1">
    <property type="nucleotide sequence ID" value="NZ_JAUSTQ010000007.1"/>
</dbReference>
<gene>
    <name evidence="2" type="ORF">J2S77_001940</name>
</gene>
<evidence type="ECO:0000313" key="3">
    <source>
        <dbReference type="Proteomes" id="UP001224359"/>
    </source>
</evidence>
<organism evidence="2 3">
    <name type="scientific">Alkalibacillus salilacus</name>
    <dbReference type="NCBI Taxonomy" id="284582"/>
    <lineage>
        <taxon>Bacteria</taxon>
        <taxon>Bacillati</taxon>
        <taxon>Bacillota</taxon>
        <taxon>Bacilli</taxon>
        <taxon>Bacillales</taxon>
        <taxon>Bacillaceae</taxon>
        <taxon>Alkalibacillus</taxon>
    </lineage>
</organism>
<feature type="transmembrane region" description="Helical" evidence="1">
    <location>
        <begin position="12"/>
        <end position="36"/>
    </location>
</feature>
<protein>
    <submittedName>
        <fullName evidence="2">Uncharacterized protein</fullName>
    </submittedName>
</protein>
<dbReference type="Proteomes" id="UP001224359">
    <property type="component" value="Unassembled WGS sequence"/>
</dbReference>
<feature type="transmembrane region" description="Helical" evidence="1">
    <location>
        <begin position="42"/>
        <end position="62"/>
    </location>
</feature>
<evidence type="ECO:0000313" key="2">
    <source>
        <dbReference type="EMBL" id="MDQ0159953.1"/>
    </source>
</evidence>
<keyword evidence="1" id="KW-0812">Transmembrane</keyword>
<accession>A0ABT9VG47</accession>
<dbReference type="EMBL" id="JAUSTQ010000007">
    <property type="protein sequence ID" value="MDQ0159953.1"/>
    <property type="molecule type" value="Genomic_DNA"/>
</dbReference>